<protein>
    <submittedName>
        <fullName evidence="1">Uncharacterized protein</fullName>
    </submittedName>
</protein>
<sequence length="81" mass="8978">MLSHSTGTLGNDRVEWAFPFVRKSTASTRTPILWRFRKCRNGTQQACATSSPARCNAGLPLPAPRVTGTNSALYQKHFGLW</sequence>
<gene>
    <name evidence="1" type="ORF">PBRA_004839</name>
</gene>
<accession>A0A0G4ILX5</accession>
<proteinExistence type="predicted"/>
<evidence type="ECO:0000313" key="1">
    <source>
        <dbReference type="EMBL" id="CEO96149.1"/>
    </source>
</evidence>
<dbReference type="AlphaFoldDB" id="A0A0G4ILX5"/>
<dbReference type="Proteomes" id="UP000039324">
    <property type="component" value="Unassembled WGS sequence"/>
</dbReference>
<name>A0A0G4ILX5_PLABS</name>
<reference evidence="1 2" key="1">
    <citation type="submission" date="2015-02" db="EMBL/GenBank/DDBJ databases">
        <authorList>
            <person name="Chooi Y.-H."/>
        </authorList>
    </citation>
    <scope>NUCLEOTIDE SEQUENCE [LARGE SCALE GENOMIC DNA]</scope>
    <source>
        <strain evidence="1">E3</strain>
    </source>
</reference>
<evidence type="ECO:0000313" key="2">
    <source>
        <dbReference type="Proteomes" id="UP000039324"/>
    </source>
</evidence>
<dbReference type="EMBL" id="CDSF01000046">
    <property type="protein sequence ID" value="CEO96149.1"/>
    <property type="molecule type" value="Genomic_DNA"/>
</dbReference>
<organism evidence="1 2">
    <name type="scientific">Plasmodiophora brassicae</name>
    <name type="common">Clubroot disease agent</name>
    <dbReference type="NCBI Taxonomy" id="37360"/>
    <lineage>
        <taxon>Eukaryota</taxon>
        <taxon>Sar</taxon>
        <taxon>Rhizaria</taxon>
        <taxon>Endomyxa</taxon>
        <taxon>Phytomyxea</taxon>
        <taxon>Plasmodiophorida</taxon>
        <taxon>Plasmodiophoridae</taxon>
        <taxon>Plasmodiophora</taxon>
    </lineage>
</organism>
<keyword evidence="2" id="KW-1185">Reference proteome</keyword>